<dbReference type="GeneID" id="36397357"/>
<sequence length="82" mass="9997">MWLMSLLTEQRQQQHKRIAIRVKFDQAGGFPSVPRASTRNQSLANKTDRLREINTNRFIKQRDKNRRVLRYRIIHEAHHRDY</sequence>
<dbReference type="RefSeq" id="XP_024582341.1">
    <property type="nucleotide sequence ID" value="XM_024716775.1"/>
</dbReference>
<keyword evidence="2" id="KW-1185">Reference proteome</keyword>
<dbReference type="Proteomes" id="UP000054928">
    <property type="component" value="Unassembled WGS sequence"/>
</dbReference>
<dbReference type="AlphaFoldDB" id="A0A0P1AX30"/>
<evidence type="ECO:0000313" key="1">
    <source>
        <dbReference type="EMBL" id="CEG45972.1"/>
    </source>
</evidence>
<proteinExistence type="predicted"/>
<reference evidence="2" key="1">
    <citation type="submission" date="2014-09" db="EMBL/GenBank/DDBJ databases">
        <authorList>
            <person name="Sharma Rahul"/>
            <person name="Thines Marco"/>
        </authorList>
    </citation>
    <scope>NUCLEOTIDE SEQUENCE [LARGE SCALE GENOMIC DNA]</scope>
</reference>
<keyword evidence="1" id="KW-0378">Hydrolase</keyword>
<organism evidence="1 2">
    <name type="scientific">Plasmopara halstedii</name>
    <name type="common">Downy mildew of sunflower</name>
    <dbReference type="NCBI Taxonomy" id="4781"/>
    <lineage>
        <taxon>Eukaryota</taxon>
        <taxon>Sar</taxon>
        <taxon>Stramenopiles</taxon>
        <taxon>Oomycota</taxon>
        <taxon>Peronosporomycetes</taxon>
        <taxon>Peronosporales</taxon>
        <taxon>Peronosporaceae</taxon>
        <taxon>Plasmopara</taxon>
    </lineage>
</organism>
<dbReference type="GO" id="GO:0016787">
    <property type="term" value="F:hydrolase activity"/>
    <property type="evidence" value="ECO:0007669"/>
    <property type="project" value="UniProtKB-KW"/>
</dbReference>
<protein>
    <submittedName>
        <fullName evidence="1">DinB/YfiT-like putative metal-dependent hydrolase</fullName>
    </submittedName>
</protein>
<evidence type="ECO:0000313" key="2">
    <source>
        <dbReference type="Proteomes" id="UP000054928"/>
    </source>
</evidence>
<name>A0A0P1AX30_PLAHL</name>
<dbReference type="EMBL" id="CCYD01001864">
    <property type="protein sequence ID" value="CEG45972.1"/>
    <property type="molecule type" value="Genomic_DNA"/>
</dbReference>
<accession>A0A0P1AX30</accession>